<reference evidence="9" key="1">
    <citation type="submission" date="2016-10" db="EMBL/GenBank/DDBJ databases">
        <authorList>
            <person name="Varghese N."/>
            <person name="Submissions S."/>
        </authorList>
    </citation>
    <scope>NUCLEOTIDE SEQUENCE [LARGE SCALE GENOMIC DNA]</scope>
    <source>
        <strain evidence="9">CGMCC 4.3147</strain>
    </source>
</reference>
<sequence length="60" mass="6953">MARLKITQHKSVIGEKPKARATIETLGLRKIGQTVYKEDLPQYRGMVHRVRHLVDVEEVE</sequence>
<keyword evidence="9" id="KW-1185">Reference proteome</keyword>
<evidence type="ECO:0000259" key="7">
    <source>
        <dbReference type="Pfam" id="PF00327"/>
    </source>
</evidence>
<dbReference type="OrthoDB" id="9812790at2"/>
<evidence type="ECO:0000313" key="8">
    <source>
        <dbReference type="EMBL" id="SDL59640.1"/>
    </source>
</evidence>
<accession>A0A1G9LCG9</accession>
<comment type="similarity">
    <text evidence="1 5 6">Belongs to the universal ribosomal protein uL30 family.</text>
</comment>
<dbReference type="NCBIfam" id="TIGR01308">
    <property type="entry name" value="rpmD_bact"/>
    <property type="match status" value="1"/>
</dbReference>
<dbReference type="InterPro" id="IPR036919">
    <property type="entry name" value="Ribo_uL30_ferredoxin-like_sf"/>
</dbReference>
<dbReference type="PANTHER" id="PTHR15892">
    <property type="entry name" value="MITOCHONDRIAL RIBOSOMAL PROTEIN L30"/>
    <property type="match status" value="1"/>
</dbReference>
<evidence type="ECO:0000256" key="6">
    <source>
        <dbReference type="RuleBase" id="RU003734"/>
    </source>
</evidence>
<dbReference type="AlphaFoldDB" id="A0A1G9LCG9"/>
<dbReference type="CDD" id="cd01658">
    <property type="entry name" value="Ribosomal_L30"/>
    <property type="match status" value="1"/>
</dbReference>
<dbReference type="PANTHER" id="PTHR15892:SF2">
    <property type="entry name" value="LARGE RIBOSOMAL SUBUNIT PROTEIN UL30M"/>
    <property type="match status" value="1"/>
</dbReference>
<dbReference type="STRING" id="380244.SAMN05216298_4427"/>
<protein>
    <recommendedName>
        <fullName evidence="5">Large ribosomal subunit protein uL30</fullName>
    </recommendedName>
</protein>
<keyword evidence="4 5" id="KW-0687">Ribonucleoprotein</keyword>
<dbReference type="PROSITE" id="PS00634">
    <property type="entry name" value="RIBOSOMAL_L30"/>
    <property type="match status" value="1"/>
</dbReference>
<dbReference type="Gene3D" id="3.30.1390.20">
    <property type="entry name" value="Ribosomal protein L30, ferredoxin-like fold domain"/>
    <property type="match status" value="1"/>
</dbReference>
<organism evidence="8 9">
    <name type="scientific">Glycomyces sambucus</name>
    <dbReference type="NCBI Taxonomy" id="380244"/>
    <lineage>
        <taxon>Bacteria</taxon>
        <taxon>Bacillati</taxon>
        <taxon>Actinomycetota</taxon>
        <taxon>Actinomycetes</taxon>
        <taxon>Glycomycetales</taxon>
        <taxon>Glycomycetaceae</taxon>
        <taxon>Glycomyces</taxon>
    </lineage>
</organism>
<dbReference type="PIRSF" id="PIRSF002211">
    <property type="entry name" value="Ribosomal_L30_bac-type"/>
    <property type="match status" value="1"/>
</dbReference>
<keyword evidence="3 5" id="KW-0689">Ribosomal protein</keyword>
<evidence type="ECO:0000256" key="2">
    <source>
        <dbReference type="ARBA" id="ARBA00011838"/>
    </source>
</evidence>
<dbReference type="HAMAP" id="MF_01371_B">
    <property type="entry name" value="Ribosomal_uL30_B"/>
    <property type="match status" value="1"/>
</dbReference>
<feature type="domain" description="Large ribosomal subunit protein uL30-like ferredoxin-like fold" evidence="7">
    <location>
        <begin position="4"/>
        <end position="54"/>
    </location>
</feature>
<dbReference type="SUPFAM" id="SSF55129">
    <property type="entry name" value="Ribosomal protein L30p/L7e"/>
    <property type="match status" value="1"/>
</dbReference>
<evidence type="ECO:0000256" key="4">
    <source>
        <dbReference type="ARBA" id="ARBA00023274"/>
    </source>
</evidence>
<dbReference type="InterPro" id="IPR018038">
    <property type="entry name" value="Ribosomal_uL30_CS"/>
</dbReference>
<proteinExistence type="inferred from homology"/>
<dbReference type="RefSeq" id="WP_091053631.1">
    <property type="nucleotide sequence ID" value="NZ_FNGF01000007.1"/>
</dbReference>
<name>A0A1G9LCG9_9ACTN</name>
<dbReference type="InterPro" id="IPR016082">
    <property type="entry name" value="Ribosomal_uL30_ferredoxin-like"/>
</dbReference>
<evidence type="ECO:0000256" key="3">
    <source>
        <dbReference type="ARBA" id="ARBA00022980"/>
    </source>
</evidence>
<evidence type="ECO:0000256" key="5">
    <source>
        <dbReference type="HAMAP-Rule" id="MF_01371"/>
    </source>
</evidence>
<dbReference type="InterPro" id="IPR005996">
    <property type="entry name" value="Ribosomal_uL30_bac-type"/>
</dbReference>
<comment type="subunit">
    <text evidence="2 5">Part of the 50S ribosomal subunit.</text>
</comment>
<dbReference type="EMBL" id="FNGF01000007">
    <property type="protein sequence ID" value="SDL59640.1"/>
    <property type="molecule type" value="Genomic_DNA"/>
</dbReference>
<dbReference type="GO" id="GO:0003735">
    <property type="term" value="F:structural constituent of ribosome"/>
    <property type="evidence" value="ECO:0007669"/>
    <property type="project" value="InterPro"/>
</dbReference>
<dbReference type="GO" id="GO:0006412">
    <property type="term" value="P:translation"/>
    <property type="evidence" value="ECO:0007669"/>
    <property type="project" value="UniProtKB-UniRule"/>
</dbReference>
<dbReference type="Pfam" id="PF00327">
    <property type="entry name" value="Ribosomal_L30"/>
    <property type="match status" value="1"/>
</dbReference>
<dbReference type="GO" id="GO:0022625">
    <property type="term" value="C:cytosolic large ribosomal subunit"/>
    <property type="evidence" value="ECO:0007669"/>
    <property type="project" value="TreeGrafter"/>
</dbReference>
<evidence type="ECO:0000256" key="1">
    <source>
        <dbReference type="ARBA" id="ARBA00007594"/>
    </source>
</evidence>
<gene>
    <name evidence="5" type="primary">rpmD</name>
    <name evidence="8" type="ORF">SAMN05216298_4427</name>
</gene>
<dbReference type="FunFam" id="3.30.1390.20:FF:000001">
    <property type="entry name" value="50S ribosomal protein L30"/>
    <property type="match status" value="1"/>
</dbReference>
<dbReference type="Proteomes" id="UP000198662">
    <property type="component" value="Unassembled WGS sequence"/>
</dbReference>
<evidence type="ECO:0000313" key="9">
    <source>
        <dbReference type="Proteomes" id="UP000198662"/>
    </source>
</evidence>